<comment type="caution">
    <text evidence="1">The sequence shown here is derived from an EMBL/GenBank/DDBJ whole genome shotgun (WGS) entry which is preliminary data.</text>
</comment>
<keyword evidence="1" id="KW-0378">Hydrolase</keyword>
<keyword evidence="2" id="KW-1185">Reference proteome</keyword>
<name>A0A9X1F2R8_9SPHN</name>
<gene>
    <name evidence="1" type="ORF">KCG46_04920</name>
</gene>
<proteinExistence type="predicted"/>
<evidence type="ECO:0000313" key="2">
    <source>
        <dbReference type="Proteomes" id="UP001138681"/>
    </source>
</evidence>
<organism evidence="1 2">
    <name type="scientific">Erythrobacter crassostreae</name>
    <dbReference type="NCBI Taxonomy" id="2828328"/>
    <lineage>
        <taxon>Bacteria</taxon>
        <taxon>Pseudomonadati</taxon>
        <taxon>Pseudomonadota</taxon>
        <taxon>Alphaproteobacteria</taxon>
        <taxon>Sphingomonadales</taxon>
        <taxon>Erythrobacteraceae</taxon>
        <taxon>Erythrobacter/Porphyrobacter group</taxon>
        <taxon>Erythrobacter</taxon>
    </lineage>
</organism>
<sequence length="811" mass="88573">MTETILPHELPHALNRAPAGVKLLSLDCFDTLLWRDRHAPTDVFSELQGVLPGQRIVGEANARKIRRTLRRSNEVGLGEIYEQVMPNASTDARRQAIAEELAAEARSCFAFEPTVELMRAAKAEGLAVIIVSDTYLDVTQLEQLIRAAAGDEVADLIDRVFASSQAGISKGEGLLAKALKTMKCRPHEALHLGDNKAADFEASRALGVPALHLKQFGTAALQRLRFERAFGQLIGETSDGVRGLQTHRALISRDETSDRDPVKGLGYSVLGPVFAAFDQWLHAQAKALANSNGGKVHWLFMLRDGHLPWLVHEAGNPVGETARVEISRFAATAASLTTRDAYEHHLAMEHGLNPSTLARQMLLNEDEIARIIGSPESDEEKTEASAKLLTELRKGQRQKTTIRRARAFADRLTSHVRQAANPQPGDTLMLVDLGYNGSAQNCVDALLRETFDVHVAGRYLLLREMQTTGLDKSGLIDARNFDPEFLEALCGNVAVIEQLATCELGSVVDYTQTGDPIRKDSAVKGKQSEVRDAVQRGVVSFAKASANPPVIRQQDSHAERAWRDGAAAALGRFMFLPLPHELDVVSRFEHDVNMGSERMVALFDADHAREGMRRRGLFYMKGSARMFLPAELAHEDMSTRLALIAQKRFGLGLNYTDYAPTVQKLPVFYVNENDTAVSSVEARATHDGYFSARVPLGERGYGAALQLGAAYEWIELASITCAPVSALTGSTANDAKPVPVTSQFDGLEERAPGLFECTSEHAVALVPPDGVPASDEPLMLEFVFRPLRKRGESAIPFAARAASISAKEKAA</sequence>
<dbReference type="GO" id="GO:0016787">
    <property type="term" value="F:hydrolase activity"/>
    <property type="evidence" value="ECO:0007669"/>
    <property type="project" value="UniProtKB-KW"/>
</dbReference>
<dbReference type="RefSeq" id="WP_218404183.1">
    <property type="nucleotide sequence ID" value="NZ_JAGSPC010000001.1"/>
</dbReference>
<dbReference type="Proteomes" id="UP001138681">
    <property type="component" value="Unassembled WGS sequence"/>
</dbReference>
<accession>A0A9X1F2R8</accession>
<dbReference type="AlphaFoldDB" id="A0A9X1F2R8"/>
<evidence type="ECO:0000313" key="1">
    <source>
        <dbReference type="EMBL" id="MBV7258921.1"/>
    </source>
</evidence>
<reference evidence="1" key="1">
    <citation type="submission" date="2021-04" db="EMBL/GenBank/DDBJ databases">
        <authorList>
            <person name="Pira H."/>
            <person name="Risdian C."/>
            <person name="Wink J."/>
        </authorList>
    </citation>
    <scope>NUCLEOTIDE SEQUENCE</scope>
    <source>
        <strain evidence="1">WH158</strain>
    </source>
</reference>
<dbReference type="Pfam" id="PF00702">
    <property type="entry name" value="Hydrolase"/>
    <property type="match status" value="1"/>
</dbReference>
<dbReference type="EMBL" id="JAGSPC010000001">
    <property type="protein sequence ID" value="MBV7258921.1"/>
    <property type="molecule type" value="Genomic_DNA"/>
</dbReference>
<protein>
    <submittedName>
        <fullName evidence="1">HAD hydrolase-like protein</fullName>
    </submittedName>
</protein>